<dbReference type="Proteomes" id="UP000199341">
    <property type="component" value="Unassembled WGS sequence"/>
</dbReference>
<feature type="transmembrane region" description="Helical" evidence="8">
    <location>
        <begin position="113"/>
        <end position="138"/>
    </location>
</feature>
<feature type="compositionally biased region" description="Pro residues" evidence="7">
    <location>
        <begin position="415"/>
        <end position="437"/>
    </location>
</feature>
<organism evidence="9 10">
    <name type="scientific">Actinacidiphila guanduensis</name>
    <dbReference type="NCBI Taxonomy" id="310781"/>
    <lineage>
        <taxon>Bacteria</taxon>
        <taxon>Bacillati</taxon>
        <taxon>Actinomycetota</taxon>
        <taxon>Actinomycetes</taxon>
        <taxon>Kitasatosporales</taxon>
        <taxon>Streptomycetaceae</taxon>
        <taxon>Actinacidiphila</taxon>
    </lineage>
</organism>
<feature type="transmembrane region" description="Helical" evidence="8">
    <location>
        <begin position="264"/>
        <end position="285"/>
    </location>
</feature>
<feature type="transmembrane region" description="Helical" evidence="8">
    <location>
        <begin position="54"/>
        <end position="75"/>
    </location>
</feature>
<evidence type="ECO:0000256" key="5">
    <source>
        <dbReference type="ARBA" id="ARBA00022989"/>
    </source>
</evidence>
<dbReference type="SUPFAM" id="SSF103473">
    <property type="entry name" value="MFS general substrate transporter"/>
    <property type="match status" value="1"/>
</dbReference>
<sequence length="467" mass="46396">MAVRPPAALLVDTRPLRASPAFRRLWIGRGISGLGAQMTLVAVMYQVWEATGSTVWTGAVGLAQAVPLVGLGLPAGAVADRVDRRRLYLTMAAGQAVCSAALAVQGLGGRLPAAGVLGVLAAQSALGAFSGPAAGTFVPRLLPKEHLAAGLALNRVAFQTQMLAGPALGGLVIGAWGVGGCYLLDALSFTAGLYGAFGLPPMPPEGEPSRPGLRGVGDGLAFLARTPSVRGALLTDLATMVLSMPISLFPLVNAERFGGDPRTLGLFTTAVAVGGVLASLLSGAFTRLPRPGLVMLAGSAGWGVSLTLFGLVTRPWAALGLLAVAGAADTVAVVSRGTIVRLHTPGAMLGRVGAAEQIVGQAGPDLGNMRAGLVARTSSGTTALVSGGLLCLAAIALVAASTPGLRGVTGARPDPAGPDPADPPAEPMAEPAPPLAVPPSREGAVPPSGTSPPPARPGPHTAATDGS</sequence>
<feature type="transmembrane region" description="Helical" evidence="8">
    <location>
        <begin position="233"/>
        <end position="252"/>
    </location>
</feature>
<feature type="transmembrane region" description="Helical" evidence="8">
    <location>
        <begin position="292"/>
        <end position="310"/>
    </location>
</feature>
<accession>A0A1H0JDX7</accession>
<evidence type="ECO:0000256" key="3">
    <source>
        <dbReference type="ARBA" id="ARBA00022475"/>
    </source>
</evidence>
<dbReference type="PANTHER" id="PTHR23513:SF9">
    <property type="entry name" value="ENTEROBACTIN EXPORTER ENTS"/>
    <property type="match status" value="1"/>
</dbReference>
<dbReference type="STRING" id="310781.SAMN05216259_109347"/>
<feature type="transmembrane region" description="Helical" evidence="8">
    <location>
        <begin position="316"/>
        <end position="334"/>
    </location>
</feature>
<evidence type="ECO:0000313" key="9">
    <source>
        <dbReference type="EMBL" id="SDO41948.1"/>
    </source>
</evidence>
<gene>
    <name evidence="9" type="ORF">SAMN05216259_109347</name>
</gene>
<feature type="transmembrane region" description="Helical" evidence="8">
    <location>
        <begin position="87"/>
        <end position="107"/>
    </location>
</feature>
<evidence type="ECO:0000256" key="2">
    <source>
        <dbReference type="ARBA" id="ARBA00022448"/>
    </source>
</evidence>
<keyword evidence="10" id="KW-1185">Reference proteome</keyword>
<evidence type="ECO:0000256" key="8">
    <source>
        <dbReference type="SAM" id="Phobius"/>
    </source>
</evidence>
<dbReference type="EMBL" id="FNIE01000009">
    <property type="protein sequence ID" value="SDO41948.1"/>
    <property type="molecule type" value="Genomic_DNA"/>
</dbReference>
<dbReference type="AlphaFoldDB" id="A0A1H0JDX7"/>
<dbReference type="Gene3D" id="1.20.1250.20">
    <property type="entry name" value="MFS general substrate transporter like domains"/>
    <property type="match status" value="1"/>
</dbReference>
<dbReference type="InterPro" id="IPR036259">
    <property type="entry name" value="MFS_trans_sf"/>
</dbReference>
<dbReference type="RefSeq" id="WP_407639706.1">
    <property type="nucleotide sequence ID" value="NZ_FNIE01000009.1"/>
</dbReference>
<feature type="compositionally biased region" description="Low complexity" evidence="7">
    <location>
        <begin position="458"/>
        <end position="467"/>
    </location>
</feature>
<evidence type="ECO:0000256" key="6">
    <source>
        <dbReference type="ARBA" id="ARBA00023136"/>
    </source>
</evidence>
<dbReference type="GO" id="GO:0005886">
    <property type="term" value="C:plasma membrane"/>
    <property type="evidence" value="ECO:0007669"/>
    <property type="project" value="UniProtKB-SubCell"/>
</dbReference>
<comment type="subcellular location">
    <subcellularLocation>
        <location evidence="1">Cell inner membrane</location>
        <topology evidence="1">Multi-pass membrane protein</topology>
    </subcellularLocation>
</comment>
<evidence type="ECO:0000313" key="10">
    <source>
        <dbReference type="Proteomes" id="UP000199341"/>
    </source>
</evidence>
<protein>
    <submittedName>
        <fullName evidence="9">Predicted arabinose efflux permease, MFS family</fullName>
    </submittedName>
</protein>
<reference evidence="9 10" key="1">
    <citation type="submission" date="2016-10" db="EMBL/GenBank/DDBJ databases">
        <authorList>
            <person name="de Groot N.N."/>
        </authorList>
    </citation>
    <scope>NUCLEOTIDE SEQUENCE [LARGE SCALE GENOMIC DNA]</scope>
    <source>
        <strain evidence="9 10">CGMCC 4.2022</strain>
    </source>
</reference>
<evidence type="ECO:0000256" key="4">
    <source>
        <dbReference type="ARBA" id="ARBA00022692"/>
    </source>
</evidence>
<name>A0A1H0JDX7_9ACTN</name>
<dbReference type="Pfam" id="PF05977">
    <property type="entry name" value="MFS_3"/>
    <property type="match status" value="1"/>
</dbReference>
<keyword evidence="5 8" id="KW-1133">Transmembrane helix</keyword>
<keyword evidence="6 8" id="KW-0472">Membrane</keyword>
<dbReference type="PANTHER" id="PTHR23513">
    <property type="entry name" value="INTEGRAL MEMBRANE EFFLUX PROTEIN-RELATED"/>
    <property type="match status" value="1"/>
</dbReference>
<keyword evidence="4 8" id="KW-0812">Transmembrane</keyword>
<feature type="region of interest" description="Disordered" evidence="7">
    <location>
        <begin position="408"/>
        <end position="467"/>
    </location>
</feature>
<evidence type="ECO:0000256" key="7">
    <source>
        <dbReference type="SAM" id="MobiDB-lite"/>
    </source>
</evidence>
<keyword evidence="3" id="KW-1003">Cell membrane</keyword>
<proteinExistence type="predicted"/>
<evidence type="ECO:0000256" key="1">
    <source>
        <dbReference type="ARBA" id="ARBA00004429"/>
    </source>
</evidence>
<dbReference type="InterPro" id="IPR010290">
    <property type="entry name" value="TM_effector"/>
</dbReference>
<feature type="transmembrane region" description="Helical" evidence="8">
    <location>
        <begin position="26"/>
        <end position="48"/>
    </location>
</feature>
<dbReference type="CDD" id="cd06173">
    <property type="entry name" value="MFS_MefA_like"/>
    <property type="match status" value="1"/>
</dbReference>
<keyword evidence="2" id="KW-0813">Transport</keyword>